<dbReference type="Pfam" id="PF05057">
    <property type="entry name" value="DUF676"/>
    <property type="match status" value="1"/>
</dbReference>
<evidence type="ECO:0000256" key="1">
    <source>
        <dbReference type="SAM" id="MobiDB-lite"/>
    </source>
</evidence>
<protein>
    <submittedName>
        <fullName evidence="3">Alpha/beta-Hydrolases superfamily protein</fullName>
    </submittedName>
</protein>
<gene>
    <name evidence="3" type="ORF">LUZ62_043941</name>
</gene>
<reference evidence="3" key="1">
    <citation type="submission" date="2022-08" db="EMBL/GenBank/DDBJ databases">
        <authorList>
            <person name="Marques A."/>
        </authorList>
    </citation>
    <scope>NUCLEOTIDE SEQUENCE</scope>
    <source>
        <strain evidence="3">RhyPub2mFocal</strain>
        <tissue evidence="3">Leaves</tissue>
    </source>
</reference>
<dbReference type="EMBL" id="JAMFTS010000002">
    <property type="protein sequence ID" value="KAJ4792695.1"/>
    <property type="molecule type" value="Genomic_DNA"/>
</dbReference>
<organism evidence="3 4">
    <name type="scientific">Rhynchospora pubera</name>
    <dbReference type="NCBI Taxonomy" id="906938"/>
    <lineage>
        <taxon>Eukaryota</taxon>
        <taxon>Viridiplantae</taxon>
        <taxon>Streptophyta</taxon>
        <taxon>Embryophyta</taxon>
        <taxon>Tracheophyta</taxon>
        <taxon>Spermatophyta</taxon>
        <taxon>Magnoliopsida</taxon>
        <taxon>Liliopsida</taxon>
        <taxon>Poales</taxon>
        <taxon>Cyperaceae</taxon>
        <taxon>Cyperoideae</taxon>
        <taxon>Rhynchosporeae</taxon>
        <taxon>Rhynchospora</taxon>
    </lineage>
</organism>
<feature type="region of interest" description="Disordered" evidence="1">
    <location>
        <begin position="48"/>
        <end position="69"/>
    </location>
</feature>
<name>A0AAV8FGP0_9POAL</name>
<feature type="domain" description="DUF676" evidence="2">
    <location>
        <begin position="83"/>
        <end position="298"/>
    </location>
</feature>
<proteinExistence type="predicted"/>
<dbReference type="InterPro" id="IPR029058">
    <property type="entry name" value="AB_hydrolase_fold"/>
</dbReference>
<evidence type="ECO:0000313" key="4">
    <source>
        <dbReference type="Proteomes" id="UP001140206"/>
    </source>
</evidence>
<keyword evidence="4" id="KW-1185">Reference proteome</keyword>
<dbReference type="Proteomes" id="UP001140206">
    <property type="component" value="Chromosome 2"/>
</dbReference>
<evidence type="ECO:0000313" key="3">
    <source>
        <dbReference type="EMBL" id="KAJ4792695.1"/>
    </source>
</evidence>
<sequence>MTCTTSMGTSISLHQRHKRLWPGSQRSERRNMDLVPWLRDLQRHVSTWRSSSATPLPSQVETESTGTGQDTWSLEADNEGHFPEHLVIMVNGLGGSPDDWKFAAEQLVKRFPDKVVVHRSQCNTAKLTYDGVDRMGERLADEVRSLVEKRRGVIKISFVAHSLGGLIARYAIGILYAPETVSDNSLDELGPKGRIAGLEPINFITSATPHLGSRGNKQLPFLFGLSLLERTAVETAHLIIGRTGRHLFLTDRDDGKLPLLVRIAEDQDDIKFISALRAFKRRVAYANASFDHIVGWRTASLRRPHELPKQLTHPYNGKYPNIANVENVDLDNCEKLENAVVARTDDVEGSNILEFFFSEKRIILLSHLMPLLICGLFAEKITRGLTQVPWERVDVKIKKCRLKYNAHNTIQVRKYFWNSDGADVIIHMIDNFLV</sequence>
<dbReference type="InterPro" id="IPR044294">
    <property type="entry name" value="Lipase-like"/>
</dbReference>
<accession>A0AAV8FGP0</accession>
<dbReference type="PANTHER" id="PTHR12482">
    <property type="entry name" value="LIPASE ROG1-RELATED-RELATED"/>
    <property type="match status" value="1"/>
</dbReference>
<comment type="caution">
    <text evidence="3">The sequence shown here is derived from an EMBL/GenBank/DDBJ whole genome shotgun (WGS) entry which is preliminary data.</text>
</comment>
<dbReference type="AlphaFoldDB" id="A0AAV8FGP0"/>
<evidence type="ECO:0000259" key="2">
    <source>
        <dbReference type="Pfam" id="PF05057"/>
    </source>
</evidence>
<dbReference type="InterPro" id="IPR007751">
    <property type="entry name" value="DUF676_lipase-like"/>
</dbReference>
<dbReference type="PANTHER" id="PTHR12482:SF15">
    <property type="entry name" value="OS02G0787100 PROTEIN"/>
    <property type="match status" value="1"/>
</dbReference>
<dbReference type="SUPFAM" id="SSF53474">
    <property type="entry name" value="alpha/beta-Hydrolases"/>
    <property type="match status" value="1"/>
</dbReference>
<dbReference type="Gene3D" id="3.40.50.1820">
    <property type="entry name" value="alpha/beta hydrolase"/>
    <property type="match status" value="1"/>
</dbReference>